<comment type="caution">
    <text evidence="1">The sequence shown here is derived from an EMBL/GenBank/DDBJ whole genome shotgun (WGS) entry which is preliminary data.</text>
</comment>
<dbReference type="EMBL" id="PVTF01000014">
    <property type="protein sequence ID" value="PRY35396.1"/>
    <property type="molecule type" value="Genomic_DNA"/>
</dbReference>
<protein>
    <submittedName>
        <fullName evidence="1">Uncharacterized protein</fullName>
    </submittedName>
</protein>
<proteinExistence type="predicted"/>
<organism evidence="1 2">
    <name type="scientific">Umezawaea tangerina</name>
    <dbReference type="NCBI Taxonomy" id="84725"/>
    <lineage>
        <taxon>Bacteria</taxon>
        <taxon>Bacillati</taxon>
        <taxon>Actinomycetota</taxon>
        <taxon>Actinomycetes</taxon>
        <taxon>Pseudonocardiales</taxon>
        <taxon>Pseudonocardiaceae</taxon>
        <taxon>Umezawaea</taxon>
    </lineage>
</organism>
<reference evidence="1 2" key="1">
    <citation type="submission" date="2018-03" db="EMBL/GenBank/DDBJ databases">
        <title>Genomic Encyclopedia of Archaeal and Bacterial Type Strains, Phase II (KMG-II): from individual species to whole genera.</title>
        <authorList>
            <person name="Goeker M."/>
        </authorList>
    </citation>
    <scope>NUCLEOTIDE SEQUENCE [LARGE SCALE GENOMIC DNA]</scope>
    <source>
        <strain evidence="1 2">DSM 44720</strain>
    </source>
</reference>
<gene>
    <name evidence="1" type="ORF">CLV43_114314</name>
</gene>
<accession>A0A2T0SPS0</accession>
<evidence type="ECO:0000313" key="1">
    <source>
        <dbReference type="EMBL" id="PRY35396.1"/>
    </source>
</evidence>
<keyword evidence="2" id="KW-1185">Reference proteome</keyword>
<evidence type="ECO:0000313" key="2">
    <source>
        <dbReference type="Proteomes" id="UP000239494"/>
    </source>
</evidence>
<dbReference type="Proteomes" id="UP000239494">
    <property type="component" value="Unassembled WGS sequence"/>
</dbReference>
<dbReference type="RefSeq" id="WP_106193941.1">
    <property type="nucleotide sequence ID" value="NZ_PVTF01000014.1"/>
</dbReference>
<sequence length="66" mass="6950">MHEIHSQELMDCRSVDGRRSKVGAGRVEGGGVAVVQHAPEVLLSPAEAAHFVALIRSAARKDTASS</sequence>
<name>A0A2T0SPS0_9PSEU</name>
<dbReference type="AlphaFoldDB" id="A0A2T0SPS0"/>